<keyword evidence="2" id="KW-1185">Reference proteome</keyword>
<accession>A0ABS4PH94</accession>
<reference evidence="2" key="1">
    <citation type="submission" date="2023-07" db="EMBL/GenBank/DDBJ databases">
        <title>Genome mining of underrepresented organisms for secondary metabolites.</title>
        <authorList>
            <person name="D'Agostino P.M."/>
        </authorList>
    </citation>
    <scope>NUCLEOTIDE SEQUENCE [LARGE SCALE GENOMIC DNA]</scope>
    <source>
        <strain evidence="2">WS4403</strain>
    </source>
</reference>
<evidence type="ECO:0000313" key="2">
    <source>
        <dbReference type="Proteomes" id="UP001195624"/>
    </source>
</evidence>
<dbReference type="Proteomes" id="UP001195624">
    <property type="component" value="Unassembled WGS sequence"/>
</dbReference>
<protein>
    <submittedName>
        <fullName evidence="1">Uncharacterized protein</fullName>
    </submittedName>
</protein>
<evidence type="ECO:0000313" key="1">
    <source>
        <dbReference type="EMBL" id="MBP2171532.1"/>
    </source>
</evidence>
<sequence>MMLPCSFLNNPYLFLHTQSLHSACPLRKIGRQF</sequence>
<gene>
    <name evidence="1" type="ORF">J2125_004724</name>
</gene>
<dbReference type="EMBL" id="JAGGMQ010000001">
    <property type="protein sequence ID" value="MBP2171532.1"/>
    <property type="molecule type" value="Genomic_DNA"/>
</dbReference>
<organism evidence="1 2">
    <name type="scientific">Winslowiella toletana</name>
    <dbReference type="NCBI Taxonomy" id="92490"/>
    <lineage>
        <taxon>Bacteria</taxon>
        <taxon>Pseudomonadati</taxon>
        <taxon>Pseudomonadota</taxon>
        <taxon>Gammaproteobacteria</taxon>
        <taxon>Enterobacterales</taxon>
        <taxon>Erwiniaceae</taxon>
        <taxon>Winslowiella</taxon>
    </lineage>
</organism>
<name>A0ABS4PH94_9GAMM</name>
<comment type="caution">
    <text evidence="1">The sequence shown here is derived from an EMBL/GenBank/DDBJ whole genome shotgun (WGS) entry which is preliminary data.</text>
</comment>
<proteinExistence type="predicted"/>